<gene>
    <name evidence="6" type="ORF">NF556_07720</name>
</gene>
<dbReference type="EMBL" id="CP099489">
    <property type="protein sequence ID" value="USQ81526.1"/>
    <property type="molecule type" value="Genomic_DNA"/>
</dbReference>
<keyword evidence="1" id="KW-0805">Transcription regulation</keyword>
<evidence type="ECO:0000313" key="6">
    <source>
        <dbReference type="EMBL" id="USQ81526.1"/>
    </source>
</evidence>
<dbReference type="InterPro" id="IPR050109">
    <property type="entry name" value="HTH-type_TetR-like_transc_reg"/>
</dbReference>
<dbReference type="RefSeq" id="WP_252595042.1">
    <property type="nucleotide sequence ID" value="NZ_CP099489.1"/>
</dbReference>
<evidence type="ECO:0000256" key="4">
    <source>
        <dbReference type="PROSITE-ProRule" id="PRU00335"/>
    </source>
</evidence>
<keyword evidence="2 4" id="KW-0238">DNA-binding</keyword>
<evidence type="ECO:0000256" key="1">
    <source>
        <dbReference type="ARBA" id="ARBA00023015"/>
    </source>
</evidence>
<dbReference type="PROSITE" id="PS50977">
    <property type="entry name" value="HTH_TETR_2"/>
    <property type="match status" value="1"/>
</dbReference>
<dbReference type="Pfam" id="PF17918">
    <property type="entry name" value="TetR_C_15"/>
    <property type="match status" value="1"/>
</dbReference>
<sequence length="202" mass="22408">MTGNEPALRTEPRQQRARATVGKLKSAALELIREAGVAKFTTNHVADRAGVNISTLYRYFPDKSHLLHALMQDFETHRVTFFIGHLPTLERRESWPTWVAEVVEGLAQIRRQEVGGVAIRRVISAFPELHALDQQSSLRTATELAGALRTVAPELDEQMAGVMASVVIANLTHLLDMAFEDDDRGDPLILAETVRVLSGYTP</sequence>
<dbReference type="Pfam" id="PF00440">
    <property type="entry name" value="TetR_N"/>
    <property type="match status" value="1"/>
</dbReference>
<accession>A0ABY4YXQ6</accession>
<reference evidence="6" key="1">
    <citation type="submission" date="2022-06" db="EMBL/GenBank/DDBJ databases">
        <title>Ornithinimicrobium HY1793.</title>
        <authorList>
            <person name="Huang Y."/>
        </authorList>
    </citation>
    <scope>NUCLEOTIDE SEQUENCE</scope>
    <source>
        <strain evidence="6">HY1793</strain>
    </source>
</reference>
<dbReference type="PRINTS" id="PR00455">
    <property type="entry name" value="HTHTETR"/>
</dbReference>
<dbReference type="Proteomes" id="UP001056455">
    <property type="component" value="Chromosome"/>
</dbReference>
<dbReference type="PANTHER" id="PTHR30055:SF234">
    <property type="entry name" value="HTH-TYPE TRANSCRIPTIONAL REGULATOR BETI"/>
    <property type="match status" value="1"/>
</dbReference>
<name>A0ABY4YXQ6_9MICO</name>
<dbReference type="Gene3D" id="1.10.357.10">
    <property type="entry name" value="Tetracycline Repressor, domain 2"/>
    <property type="match status" value="1"/>
</dbReference>
<protein>
    <submittedName>
        <fullName evidence="6">TetR/AcrR family transcriptional regulator</fullName>
    </submittedName>
</protein>
<keyword evidence="3" id="KW-0804">Transcription</keyword>
<proteinExistence type="predicted"/>
<feature type="DNA-binding region" description="H-T-H motif" evidence="4">
    <location>
        <begin position="41"/>
        <end position="60"/>
    </location>
</feature>
<dbReference type="InterPro" id="IPR041669">
    <property type="entry name" value="TetR_C_15"/>
</dbReference>
<dbReference type="InterPro" id="IPR009057">
    <property type="entry name" value="Homeodomain-like_sf"/>
</dbReference>
<dbReference type="InterPro" id="IPR001647">
    <property type="entry name" value="HTH_TetR"/>
</dbReference>
<keyword evidence="7" id="KW-1185">Reference proteome</keyword>
<feature type="domain" description="HTH tetR-type" evidence="5">
    <location>
        <begin position="18"/>
        <end position="78"/>
    </location>
</feature>
<evidence type="ECO:0000313" key="7">
    <source>
        <dbReference type="Proteomes" id="UP001056455"/>
    </source>
</evidence>
<evidence type="ECO:0000256" key="3">
    <source>
        <dbReference type="ARBA" id="ARBA00023163"/>
    </source>
</evidence>
<evidence type="ECO:0000256" key="2">
    <source>
        <dbReference type="ARBA" id="ARBA00023125"/>
    </source>
</evidence>
<evidence type="ECO:0000259" key="5">
    <source>
        <dbReference type="PROSITE" id="PS50977"/>
    </source>
</evidence>
<dbReference type="SUPFAM" id="SSF46689">
    <property type="entry name" value="Homeodomain-like"/>
    <property type="match status" value="1"/>
</dbReference>
<organism evidence="6 7">
    <name type="scientific">Ornithinimicrobium faecis</name>
    <dbReference type="NCBI Taxonomy" id="2934158"/>
    <lineage>
        <taxon>Bacteria</taxon>
        <taxon>Bacillati</taxon>
        <taxon>Actinomycetota</taxon>
        <taxon>Actinomycetes</taxon>
        <taxon>Micrococcales</taxon>
        <taxon>Ornithinimicrobiaceae</taxon>
        <taxon>Ornithinimicrobium</taxon>
    </lineage>
</organism>
<dbReference type="PANTHER" id="PTHR30055">
    <property type="entry name" value="HTH-TYPE TRANSCRIPTIONAL REGULATOR RUTR"/>
    <property type="match status" value="1"/>
</dbReference>